<dbReference type="Proteomes" id="UP001177003">
    <property type="component" value="Chromosome 3"/>
</dbReference>
<evidence type="ECO:0000313" key="3">
    <source>
        <dbReference type="Proteomes" id="UP001177003"/>
    </source>
</evidence>
<organism evidence="2 3">
    <name type="scientific">Lactuca saligna</name>
    <name type="common">Willowleaf lettuce</name>
    <dbReference type="NCBI Taxonomy" id="75948"/>
    <lineage>
        <taxon>Eukaryota</taxon>
        <taxon>Viridiplantae</taxon>
        <taxon>Streptophyta</taxon>
        <taxon>Embryophyta</taxon>
        <taxon>Tracheophyta</taxon>
        <taxon>Spermatophyta</taxon>
        <taxon>Magnoliopsida</taxon>
        <taxon>eudicotyledons</taxon>
        <taxon>Gunneridae</taxon>
        <taxon>Pentapetalae</taxon>
        <taxon>asterids</taxon>
        <taxon>campanulids</taxon>
        <taxon>Asterales</taxon>
        <taxon>Asteraceae</taxon>
        <taxon>Cichorioideae</taxon>
        <taxon>Cichorieae</taxon>
        <taxon>Lactucinae</taxon>
        <taxon>Lactuca</taxon>
    </lineage>
</organism>
<protein>
    <submittedName>
        <fullName evidence="2">Uncharacterized protein</fullName>
    </submittedName>
</protein>
<dbReference type="AlphaFoldDB" id="A0AA35YJC5"/>
<feature type="compositionally biased region" description="Low complexity" evidence="1">
    <location>
        <begin position="1"/>
        <end position="12"/>
    </location>
</feature>
<accession>A0AA35YJC5</accession>
<sequence length="178" mass="19363">MSSDSPSSSESSMDFVLDVSQPEGSRPIPINPCSKGVKLDVNCGKPPTVFTRATSKGFILNKHFESVQDDQIIKMFPPKQKHPGRESRSRSLNDLSDPLVFDVASSERTLEGPATTVPHNFSIKPDTKMKRVEDEADANHLDKSESGTVTGGLLEKILENTLLEKEGLKGLSAAAVFH</sequence>
<dbReference type="EMBL" id="OX465079">
    <property type="protein sequence ID" value="CAI9275075.1"/>
    <property type="molecule type" value="Genomic_DNA"/>
</dbReference>
<feature type="region of interest" description="Disordered" evidence="1">
    <location>
        <begin position="1"/>
        <end position="31"/>
    </location>
</feature>
<feature type="compositionally biased region" description="Basic and acidic residues" evidence="1">
    <location>
        <begin position="125"/>
        <end position="145"/>
    </location>
</feature>
<reference evidence="2" key="1">
    <citation type="submission" date="2023-04" db="EMBL/GenBank/DDBJ databases">
        <authorList>
            <person name="Vijverberg K."/>
            <person name="Xiong W."/>
            <person name="Schranz E."/>
        </authorList>
    </citation>
    <scope>NUCLEOTIDE SEQUENCE</scope>
</reference>
<evidence type="ECO:0000256" key="1">
    <source>
        <dbReference type="SAM" id="MobiDB-lite"/>
    </source>
</evidence>
<evidence type="ECO:0000313" key="2">
    <source>
        <dbReference type="EMBL" id="CAI9275075.1"/>
    </source>
</evidence>
<proteinExistence type="predicted"/>
<keyword evidence="3" id="KW-1185">Reference proteome</keyword>
<feature type="region of interest" description="Disordered" evidence="1">
    <location>
        <begin position="110"/>
        <end position="146"/>
    </location>
</feature>
<gene>
    <name evidence="2" type="ORF">LSALG_LOCUS15118</name>
</gene>
<name>A0AA35YJC5_LACSI</name>